<evidence type="ECO:0000313" key="3">
    <source>
        <dbReference type="EMBL" id="KAI1609121.1"/>
    </source>
</evidence>
<keyword evidence="2" id="KW-1133">Transmembrane helix</keyword>
<feature type="transmembrane region" description="Helical" evidence="2">
    <location>
        <begin position="77"/>
        <end position="97"/>
    </location>
</feature>
<name>A0AAN6DN66_9EURO</name>
<feature type="transmembrane region" description="Helical" evidence="2">
    <location>
        <begin position="109"/>
        <end position="129"/>
    </location>
</feature>
<dbReference type="Proteomes" id="UP001203852">
    <property type="component" value="Unassembled WGS sequence"/>
</dbReference>
<gene>
    <name evidence="3" type="ORF">EDD36DRAFT_422825</name>
</gene>
<proteinExistence type="predicted"/>
<accession>A0AAN6DN66</accession>
<feature type="compositionally biased region" description="Low complexity" evidence="1">
    <location>
        <begin position="32"/>
        <end position="41"/>
    </location>
</feature>
<feature type="transmembrane region" description="Helical" evidence="2">
    <location>
        <begin position="600"/>
        <end position="620"/>
    </location>
</feature>
<feature type="region of interest" description="Disordered" evidence="1">
    <location>
        <begin position="1"/>
        <end position="48"/>
    </location>
</feature>
<keyword evidence="2" id="KW-0472">Membrane</keyword>
<comment type="caution">
    <text evidence="3">The sequence shown here is derived from an EMBL/GenBank/DDBJ whole genome shotgun (WGS) entry which is preliminary data.</text>
</comment>
<dbReference type="InterPro" id="IPR021514">
    <property type="entry name" value="DUF3176"/>
</dbReference>
<dbReference type="Pfam" id="PF11374">
    <property type="entry name" value="DUF3176"/>
    <property type="match status" value="1"/>
</dbReference>
<organism evidence="3 4">
    <name type="scientific">Exophiala viscosa</name>
    <dbReference type="NCBI Taxonomy" id="2486360"/>
    <lineage>
        <taxon>Eukaryota</taxon>
        <taxon>Fungi</taxon>
        <taxon>Dikarya</taxon>
        <taxon>Ascomycota</taxon>
        <taxon>Pezizomycotina</taxon>
        <taxon>Eurotiomycetes</taxon>
        <taxon>Chaetothyriomycetidae</taxon>
        <taxon>Chaetothyriales</taxon>
        <taxon>Herpotrichiellaceae</taxon>
        <taxon>Exophiala</taxon>
    </lineage>
</organism>
<reference evidence="3" key="1">
    <citation type="journal article" date="2022" name="bioRxiv">
        <title>Deciphering the potential niche of two novel black yeast fungi from a biological soil crust based on their genomes, phenotypes, and melanin regulation.</title>
        <authorList>
            <consortium name="DOE Joint Genome Institute"/>
            <person name="Carr E.C."/>
            <person name="Barton Q."/>
            <person name="Grambo S."/>
            <person name="Sullivan M."/>
            <person name="Renfro C.M."/>
            <person name="Kuo A."/>
            <person name="Pangilinan J."/>
            <person name="Lipzen A."/>
            <person name="Keymanesh K."/>
            <person name="Savage E."/>
            <person name="Barry K."/>
            <person name="Grigoriev I.V."/>
            <person name="Riekhof W.R."/>
            <person name="Harris S.S."/>
        </authorList>
    </citation>
    <scope>NUCLEOTIDE SEQUENCE</scope>
    <source>
        <strain evidence="3">JF 03-4F</strain>
    </source>
</reference>
<dbReference type="EMBL" id="MU404361">
    <property type="protein sequence ID" value="KAI1609121.1"/>
    <property type="molecule type" value="Genomic_DNA"/>
</dbReference>
<keyword evidence="4" id="KW-1185">Reference proteome</keyword>
<dbReference type="AlphaFoldDB" id="A0AAN6DN66"/>
<keyword evidence="2" id="KW-0812">Transmembrane</keyword>
<sequence>MPTPMNDAARVPTRSEEEHGHGQSNDSACKEAAAAPATTPTNGRGGSKTAFMRRSTRKMHEFSHTVMQFLDNWWMEILSCVAIIVALMAIILTANAYRDQPLPKWPHGLSINTLISIYVAILKAARALILGKGLSHLKWTWFGMTRPLKDLGAYDDASKGPLGSIQLLYILYGRDVISCVAALIVVAATVLDPVAQQVFRYYNCQRSDPANTNTSSNATIPRTNSHGVLIDTMGGLLPPGLRSAINAGVFAPGSIVPFDCSSGNCTFPDTFHTMGYASTCSDVSNEVHVSNVTVPMNITTFIDFNGTLLNETDLEDVTIVRCTLPSGLNTTLRDIDLFQSDGEQTPSRYMVMAYNYTTSVMELIVGPIYVDLSLDRFEGCSDPNSWRCRGYGAARCAIRPAVFAIKSSVEAGRLSENITFATDQFNPAGWSASSTAQVSCLNATQKASLGEPGYEIPSDLDWLPYNVSYRLGEYASWNNGSFMTDESMSIVPADCIYSSEDLAYFELDEGMGLPGFNPPFFTSYFDVSVWPVSDFWDGDNVALAFYNDGNISFDSVDSMFANISSSVTTYIRQHGDVNSSAPALGKVLTTETCIHVRWPLLSYPAALAFLTILFFMAMVARTTQAKEGINHDLKADPLALLFHGLDESLLMKVQDRGECGEGSKLSEQTKEMLVSFRPTDEGWKFVGGRTEEA</sequence>
<evidence type="ECO:0000313" key="4">
    <source>
        <dbReference type="Proteomes" id="UP001203852"/>
    </source>
</evidence>
<dbReference type="PANTHER" id="PTHR35394:SF5">
    <property type="entry name" value="DUF3176 DOMAIN-CONTAINING PROTEIN"/>
    <property type="match status" value="1"/>
</dbReference>
<evidence type="ECO:0000256" key="2">
    <source>
        <dbReference type="SAM" id="Phobius"/>
    </source>
</evidence>
<protein>
    <submittedName>
        <fullName evidence="3">Uncharacterized protein</fullName>
    </submittedName>
</protein>
<dbReference type="PANTHER" id="PTHR35394">
    <property type="entry name" value="DUF3176 DOMAIN-CONTAINING PROTEIN"/>
    <property type="match status" value="1"/>
</dbReference>
<evidence type="ECO:0000256" key="1">
    <source>
        <dbReference type="SAM" id="MobiDB-lite"/>
    </source>
</evidence>